<comment type="caution">
    <text evidence="2">The sequence shown here is derived from an EMBL/GenBank/DDBJ whole genome shotgun (WGS) entry which is preliminary data.</text>
</comment>
<accession>A0A6S7K5F8</accession>
<organism evidence="2 3">
    <name type="scientific">Paramuricea clavata</name>
    <name type="common">Red gorgonian</name>
    <name type="synonym">Violescent sea-whip</name>
    <dbReference type="NCBI Taxonomy" id="317549"/>
    <lineage>
        <taxon>Eukaryota</taxon>
        <taxon>Metazoa</taxon>
        <taxon>Cnidaria</taxon>
        <taxon>Anthozoa</taxon>
        <taxon>Octocorallia</taxon>
        <taxon>Malacalcyonacea</taxon>
        <taxon>Plexauridae</taxon>
        <taxon>Paramuricea</taxon>
    </lineage>
</organism>
<dbReference type="OrthoDB" id="6137837at2759"/>
<evidence type="ECO:0000313" key="3">
    <source>
        <dbReference type="Proteomes" id="UP001152795"/>
    </source>
</evidence>
<keyword evidence="3" id="KW-1185">Reference proteome</keyword>
<protein>
    <submittedName>
        <fullName evidence="2">Uncharacterized protein</fullName>
    </submittedName>
</protein>
<feature type="compositionally biased region" description="Basic and acidic residues" evidence="1">
    <location>
        <begin position="25"/>
        <end position="36"/>
    </location>
</feature>
<reference evidence="2" key="1">
    <citation type="submission" date="2020-04" db="EMBL/GenBank/DDBJ databases">
        <authorList>
            <person name="Alioto T."/>
            <person name="Alioto T."/>
            <person name="Gomez Garrido J."/>
        </authorList>
    </citation>
    <scope>NUCLEOTIDE SEQUENCE</scope>
    <source>
        <strain evidence="2">A484AB</strain>
    </source>
</reference>
<name>A0A6S7K5F8_PARCT</name>
<evidence type="ECO:0000313" key="2">
    <source>
        <dbReference type="EMBL" id="CAB4038551.1"/>
    </source>
</evidence>
<dbReference type="Proteomes" id="UP001152795">
    <property type="component" value="Unassembled WGS sequence"/>
</dbReference>
<dbReference type="AlphaFoldDB" id="A0A6S7K5F8"/>
<gene>
    <name evidence="2" type="ORF">PACLA_8A028414</name>
</gene>
<evidence type="ECO:0000256" key="1">
    <source>
        <dbReference type="SAM" id="MobiDB-lite"/>
    </source>
</evidence>
<dbReference type="EMBL" id="CACRXK020024343">
    <property type="protein sequence ID" value="CAB4038551.1"/>
    <property type="molecule type" value="Genomic_DNA"/>
</dbReference>
<proteinExistence type="predicted"/>
<sequence>MICDNQDSMMRQKRCVELSPSAPTADEKSAKTDTLIRGKSSQRQSRRSLSSSFETYDLPLEPTLPKINVETQTVEDTVSKPALNGLPFGEILKKIDEELRKIARRDMNSVLRRKDFDAMSSFSLENILKELRTVCPVTFTSLSQMLDLDCGNEKKVYEKFNKFGLCLVKTMKYTIQEDIGAHFLDKVVQEVKDGRTFSFVIDNIDWEEHVHEMRSDNQNQSVHAVATSIVFDRVSSSHFAK</sequence>
<feature type="region of interest" description="Disordered" evidence="1">
    <location>
        <begin position="1"/>
        <end position="52"/>
    </location>
</feature>
<feature type="compositionally biased region" description="Low complexity" evidence="1">
    <location>
        <begin position="41"/>
        <end position="52"/>
    </location>
</feature>